<dbReference type="GO" id="GO:0007165">
    <property type="term" value="P:signal transduction"/>
    <property type="evidence" value="ECO:0007669"/>
    <property type="project" value="InterPro"/>
</dbReference>
<dbReference type="PROSITE" id="PS50238">
    <property type="entry name" value="RHOGAP"/>
    <property type="match status" value="1"/>
</dbReference>
<keyword evidence="4" id="KW-1185">Reference proteome</keyword>
<gene>
    <name evidence="3" type="ORF">B4U79_17955</name>
</gene>
<evidence type="ECO:0000313" key="3">
    <source>
        <dbReference type="EMBL" id="RWS13755.1"/>
    </source>
</evidence>
<organism evidence="3 4">
    <name type="scientific">Dinothrombium tinctorium</name>
    <dbReference type="NCBI Taxonomy" id="1965070"/>
    <lineage>
        <taxon>Eukaryota</taxon>
        <taxon>Metazoa</taxon>
        <taxon>Ecdysozoa</taxon>
        <taxon>Arthropoda</taxon>
        <taxon>Chelicerata</taxon>
        <taxon>Arachnida</taxon>
        <taxon>Acari</taxon>
        <taxon>Acariformes</taxon>
        <taxon>Trombidiformes</taxon>
        <taxon>Prostigmata</taxon>
        <taxon>Anystina</taxon>
        <taxon>Parasitengona</taxon>
        <taxon>Trombidioidea</taxon>
        <taxon>Trombidiidae</taxon>
        <taxon>Dinothrombium</taxon>
    </lineage>
</organism>
<dbReference type="Proteomes" id="UP000285301">
    <property type="component" value="Unassembled WGS sequence"/>
</dbReference>
<name>A0A443REQ8_9ACAR</name>
<proteinExistence type="predicted"/>
<accession>A0A443REQ8</accession>
<protein>
    <submittedName>
        <fullName evidence="3">Minor histocompatibility protein HA-1-like protein</fullName>
    </submittedName>
</protein>
<dbReference type="InterPro" id="IPR000198">
    <property type="entry name" value="RhoGAP_dom"/>
</dbReference>
<dbReference type="CDD" id="cd00159">
    <property type="entry name" value="RhoGAP"/>
    <property type="match status" value="1"/>
</dbReference>
<dbReference type="SMART" id="SM00324">
    <property type="entry name" value="RhoGAP"/>
    <property type="match status" value="1"/>
</dbReference>
<comment type="caution">
    <text evidence="3">The sequence shown here is derived from an EMBL/GenBank/DDBJ whole genome shotgun (WGS) entry which is preliminary data.</text>
</comment>
<sequence>MKIFKKVYAEKSRQDYCGEKQVTRQKRIASHRFGVIYVFSDHAAYSVNCGLNGHKRCLRETVIECSLTYRLHEFRYNFDIFGGDLNHFEGRIPEVIFKCVFELESRGFSRLQSIYKIKGNSTVVNMLVKSFSIAPNLVDLTEIDAYDIAAVLKRYLKELKEPLLTYECYCECIKIAASFPLVIDLTGDYALKVELVSELLKLVHKLPFSHRTTLAFLVHHLKRVTDNRISTEVSIYDVSEIFAPLLLRQNA</sequence>
<dbReference type="PANTHER" id="PTHR15228">
    <property type="entry name" value="SPERMATHECAL PHYSIOLOGY VARIANT"/>
    <property type="match status" value="1"/>
</dbReference>
<dbReference type="STRING" id="1965070.A0A443REQ8"/>
<keyword evidence="1" id="KW-0343">GTPase activation</keyword>
<reference evidence="3 4" key="1">
    <citation type="journal article" date="2018" name="Gigascience">
        <title>Genomes of trombidid mites reveal novel predicted allergens and laterally-transferred genes associated with secondary metabolism.</title>
        <authorList>
            <person name="Dong X."/>
            <person name="Chaisiri K."/>
            <person name="Xia D."/>
            <person name="Armstrong S.D."/>
            <person name="Fang Y."/>
            <person name="Donnelly M.J."/>
            <person name="Kadowaki T."/>
            <person name="McGarry J.W."/>
            <person name="Darby A.C."/>
            <person name="Makepeace B.L."/>
        </authorList>
    </citation>
    <scope>NUCLEOTIDE SEQUENCE [LARGE SCALE GENOMIC DNA]</scope>
    <source>
        <strain evidence="3">UoL-WK</strain>
    </source>
</reference>
<evidence type="ECO:0000259" key="2">
    <source>
        <dbReference type="PROSITE" id="PS50238"/>
    </source>
</evidence>
<dbReference type="InterPro" id="IPR008936">
    <property type="entry name" value="Rho_GTPase_activation_prot"/>
</dbReference>
<evidence type="ECO:0000256" key="1">
    <source>
        <dbReference type="ARBA" id="ARBA00022468"/>
    </source>
</evidence>
<dbReference type="GO" id="GO:0051056">
    <property type="term" value="P:regulation of small GTPase mediated signal transduction"/>
    <property type="evidence" value="ECO:0007669"/>
    <property type="project" value="UniProtKB-ARBA"/>
</dbReference>
<feature type="domain" description="Rho-GAP" evidence="2">
    <location>
        <begin position="83"/>
        <end position="251"/>
    </location>
</feature>
<dbReference type="InterPro" id="IPR051025">
    <property type="entry name" value="RhoGAP"/>
</dbReference>
<dbReference type="Gene3D" id="1.10.555.10">
    <property type="entry name" value="Rho GTPase activation protein"/>
    <property type="match status" value="1"/>
</dbReference>
<evidence type="ECO:0000313" key="4">
    <source>
        <dbReference type="Proteomes" id="UP000285301"/>
    </source>
</evidence>
<dbReference type="SUPFAM" id="SSF48350">
    <property type="entry name" value="GTPase activation domain, GAP"/>
    <property type="match status" value="1"/>
</dbReference>
<dbReference type="AlphaFoldDB" id="A0A443REQ8"/>
<dbReference type="PANTHER" id="PTHR15228:SF25">
    <property type="entry name" value="F-BAR DOMAIN-CONTAINING PROTEIN"/>
    <property type="match status" value="1"/>
</dbReference>
<dbReference type="OrthoDB" id="6499418at2759"/>
<dbReference type="GO" id="GO:0005096">
    <property type="term" value="F:GTPase activator activity"/>
    <property type="evidence" value="ECO:0007669"/>
    <property type="project" value="UniProtKB-KW"/>
</dbReference>
<dbReference type="Pfam" id="PF00620">
    <property type="entry name" value="RhoGAP"/>
    <property type="match status" value="1"/>
</dbReference>
<dbReference type="EMBL" id="NCKU01000889">
    <property type="protein sequence ID" value="RWS13755.1"/>
    <property type="molecule type" value="Genomic_DNA"/>
</dbReference>